<gene>
    <name evidence="2" type="ORF">B456_005G079600</name>
</gene>
<dbReference type="Gramene" id="KJB29005">
    <property type="protein sequence ID" value="KJB29005"/>
    <property type="gene ID" value="B456_005G079600"/>
</dbReference>
<feature type="compositionally biased region" description="Polar residues" evidence="1">
    <location>
        <begin position="42"/>
        <end position="56"/>
    </location>
</feature>
<proteinExistence type="predicted"/>
<organism evidence="2 3">
    <name type="scientific">Gossypium raimondii</name>
    <name type="common">Peruvian cotton</name>
    <name type="synonym">Gossypium klotzschianum subsp. raimondii</name>
    <dbReference type="NCBI Taxonomy" id="29730"/>
    <lineage>
        <taxon>Eukaryota</taxon>
        <taxon>Viridiplantae</taxon>
        <taxon>Streptophyta</taxon>
        <taxon>Embryophyta</taxon>
        <taxon>Tracheophyta</taxon>
        <taxon>Spermatophyta</taxon>
        <taxon>Magnoliopsida</taxon>
        <taxon>eudicotyledons</taxon>
        <taxon>Gunneridae</taxon>
        <taxon>Pentapetalae</taxon>
        <taxon>rosids</taxon>
        <taxon>malvids</taxon>
        <taxon>Malvales</taxon>
        <taxon>Malvaceae</taxon>
        <taxon>Malvoideae</taxon>
        <taxon>Gossypium</taxon>
    </lineage>
</organism>
<dbReference type="AlphaFoldDB" id="A0A0D2SCV7"/>
<dbReference type="Proteomes" id="UP000032304">
    <property type="component" value="Chromosome 5"/>
</dbReference>
<feature type="region of interest" description="Disordered" evidence="1">
    <location>
        <begin position="1"/>
        <end position="67"/>
    </location>
</feature>
<sequence>MNGNPFNRGLSPQYLTHQPPPHHFGVLETPQQQQQQQQQLQMPHSSTNNPTLNGQPQPRFMDFNQRA</sequence>
<protein>
    <submittedName>
        <fullName evidence="2">Uncharacterized protein</fullName>
    </submittedName>
</protein>
<reference evidence="2 3" key="1">
    <citation type="journal article" date="2012" name="Nature">
        <title>Repeated polyploidization of Gossypium genomes and the evolution of spinnable cotton fibres.</title>
        <authorList>
            <person name="Paterson A.H."/>
            <person name="Wendel J.F."/>
            <person name="Gundlach H."/>
            <person name="Guo H."/>
            <person name="Jenkins J."/>
            <person name="Jin D."/>
            <person name="Llewellyn D."/>
            <person name="Showmaker K.C."/>
            <person name="Shu S."/>
            <person name="Udall J."/>
            <person name="Yoo M.J."/>
            <person name="Byers R."/>
            <person name="Chen W."/>
            <person name="Doron-Faigenboim A."/>
            <person name="Duke M.V."/>
            <person name="Gong L."/>
            <person name="Grimwood J."/>
            <person name="Grover C."/>
            <person name="Grupp K."/>
            <person name="Hu G."/>
            <person name="Lee T.H."/>
            <person name="Li J."/>
            <person name="Lin L."/>
            <person name="Liu T."/>
            <person name="Marler B.S."/>
            <person name="Page J.T."/>
            <person name="Roberts A.W."/>
            <person name="Romanel E."/>
            <person name="Sanders W.S."/>
            <person name="Szadkowski E."/>
            <person name="Tan X."/>
            <person name="Tang H."/>
            <person name="Xu C."/>
            <person name="Wang J."/>
            <person name="Wang Z."/>
            <person name="Zhang D."/>
            <person name="Zhang L."/>
            <person name="Ashrafi H."/>
            <person name="Bedon F."/>
            <person name="Bowers J.E."/>
            <person name="Brubaker C.L."/>
            <person name="Chee P.W."/>
            <person name="Das S."/>
            <person name="Gingle A.R."/>
            <person name="Haigler C.H."/>
            <person name="Harker D."/>
            <person name="Hoffmann L.V."/>
            <person name="Hovav R."/>
            <person name="Jones D.C."/>
            <person name="Lemke C."/>
            <person name="Mansoor S."/>
            <person name="ur Rahman M."/>
            <person name="Rainville L.N."/>
            <person name="Rambani A."/>
            <person name="Reddy U.K."/>
            <person name="Rong J.K."/>
            <person name="Saranga Y."/>
            <person name="Scheffler B.E."/>
            <person name="Scheffler J.A."/>
            <person name="Stelly D.M."/>
            <person name="Triplett B.A."/>
            <person name="Van Deynze A."/>
            <person name="Vaslin M.F."/>
            <person name="Waghmare V.N."/>
            <person name="Walford S.A."/>
            <person name="Wright R.J."/>
            <person name="Zaki E.A."/>
            <person name="Zhang T."/>
            <person name="Dennis E.S."/>
            <person name="Mayer K.F."/>
            <person name="Peterson D.G."/>
            <person name="Rokhsar D.S."/>
            <person name="Wang X."/>
            <person name="Schmutz J."/>
        </authorList>
    </citation>
    <scope>NUCLEOTIDE SEQUENCE [LARGE SCALE GENOMIC DNA]</scope>
</reference>
<dbReference type="STRING" id="29730.A0A0D2SCV7"/>
<evidence type="ECO:0000256" key="1">
    <source>
        <dbReference type="SAM" id="MobiDB-lite"/>
    </source>
</evidence>
<dbReference type="EMBL" id="CM001744">
    <property type="protein sequence ID" value="KJB29005.1"/>
    <property type="molecule type" value="Genomic_DNA"/>
</dbReference>
<dbReference type="OMA" id="RFMDFNQ"/>
<keyword evidence="3" id="KW-1185">Reference proteome</keyword>
<name>A0A0D2SCV7_GOSRA</name>
<feature type="compositionally biased region" description="Low complexity" evidence="1">
    <location>
        <begin position="31"/>
        <end position="41"/>
    </location>
</feature>
<accession>A0A0D2SCV7</accession>
<evidence type="ECO:0000313" key="3">
    <source>
        <dbReference type="Proteomes" id="UP000032304"/>
    </source>
</evidence>
<evidence type="ECO:0000313" key="2">
    <source>
        <dbReference type="EMBL" id="KJB29005.1"/>
    </source>
</evidence>